<dbReference type="EMBL" id="KY496324">
    <property type="protein sequence ID" value="ASZ83525.1"/>
    <property type="molecule type" value="Genomic_DNA"/>
</dbReference>
<name>A0A343JZH4_LATCO</name>
<keyword evidence="2" id="KW-0496">Mitochondrion</keyword>
<protein>
    <submittedName>
        <fullName evidence="2">ATP synthase F0 subunit 8</fullName>
    </submittedName>
</protein>
<evidence type="ECO:0000256" key="1">
    <source>
        <dbReference type="SAM" id="Phobius"/>
    </source>
</evidence>
<gene>
    <name evidence="2" type="primary">ATP8</name>
    <name evidence="2" type="ORF">LaCoMp005</name>
</gene>
<evidence type="ECO:0000313" key="2">
    <source>
        <dbReference type="EMBL" id="ASZ83525.1"/>
    </source>
</evidence>
<dbReference type="RefSeq" id="YP_009434327.1">
    <property type="nucleotide sequence ID" value="NC_036054.1"/>
</dbReference>
<sequence>MPQLSTTSIFLIYLWTWFVLFLIMEKTAVLIKNIPTDTPNSMPKKPTLMLPWT</sequence>
<reference evidence="2" key="1">
    <citation type="submission" date="2017-01" db="EMBL/GenBank/DDBJ databases">
        <authorList>
            <person name="Mah S.A."/>
            <person name="Swanson W.J."/>
            <person name="Moy G.W."/>
            <person name="Vacquier V.D."/>
        </authorList>
    </citation>
    <scope>NUCLEOTIDE SEQUENCE</scope>
</reference>
<organism evidence="2">
    <name type="scientific">Laticauda colubrina</name>
    <name type="common">Yellow-lipped sea krait</name>
    <name type="synonym">Banded sea krait</name>
    <dbReference type="NCBI Taxonomy" id="8628"/>
    <lineage>
        <taxon>Eukaryota</taxon>
        <taxon>Metazoa</taxon>
        <taxon>Chordata</taxon>
        <taxon>Craniata</taxon>
        <taxon>Vertebrata</taxon>
        <taxon>Euteleostomi</taxon>
        <taxon>Lepidosauria</taxon>
        <taxon>Squamata</taxon>
        <taxon>Bifurcata</taxon>
        <taxon>Unidentata</taxon>
        <taxon>Episquamata</taxon>
        <taxon>Toxicofera</taxon>
        <taxon>Serpentes</taxon>
        <taxon>Colubroidea</taxon>
        <taxon>Elapidae</taxon>
        <taxon>Laticaudinae</taxon>
        <taxon>Laticauda</taxon>
    </lineage>
</organism>
<accession>A0A343JZH4</accession>
<dbReference type="AlphaFoldDB" id="A0A343JZH4"/>
<keyword evidence="1" id="KW-1133">Transmembrane helix</keyword>
<feature type="transmembrane region" description="Helical" evidence="1">
    <location>
        <begin position="6"/>
        <end position="24"/>
    </location>
</feature>
<keyword evidence="1" id="KW-0472">Membrane</keyword>
<dbReference type="GeneID" id="34725656"/>
<proteinExistence type="predicted"/>
<dbReference type="CTD" id="4509"/>
<geneLocation type="mitochondrion" evidence="2"/>
<keyword evidence="1" id="KW-0812">Transmembrane</keyword>